<dbReference type="EMBL" id="ML213623">
    <property type="protein sequence ID" value="TFK35285.1"/>
    <property type="molecule type" value="Genomic_DNA"/>
</dbReference>
<evidence type="ECO:0000313" key="2">
    <source>
        <dbReference type="Proteomes" id="UP000308652"/>
    </source>
</evidence>
<proteinExistence type="predicted"/>
<keyword evidence="2" id="KW-1185">Reference proteome</keyword>
<dbReference type="Proteomes" id="UP000308652">
    <property type="component" value="Unassembled WGS sequence"/>
</dbReference>
<accession>A0A5C3LR30</accession>
<dbReference type="AlphaFoldDB" id="A0A5C3LR30"/>
<protein>
    <recommendedName>
        <fullName evidence="3">Protein kinase domain-containing protein</fullName>
    </recommendedName>
</protein>
<organism evidence="1 2">
    <name type="scientific">Crucibulum laeve</name>
    <dbReference type="NCBI Taxonomy" id="68775"/>
    <lineage>
        <taxon>Eukaryota</taxon>
        <taxon>Fungi</taxon>
        <taxon>Dikarya</taxon>
        <taxon>Basidiomycota</taxon>
        <taxon>Agaricomycotina</taxon>
        <taxon>Agaricomycetes</taxon>
        <taxon>Agaricomycetidae</taxon>
        <taxon>Agaricales</taxon>
        <taxon>Agaricineae</taxon>
        <taxon>Nidulariaceae</taxon>
        <taxon>Crucibulum</taxon>
    </lineage>
</organism>
<dbReference type="OrthoDB" id="5327923at2759"/>
<dbReference type="STRING" id="68775.A0A5C3LR30"/>
<evidence type="ECO:0008006" key="3">
    <source>
        <dbReference type="Google" id="ProtNLM"/>
    </source>
</evidence>
<reference evidence="1 2" key="1">
    <citation type="journal article" date="2019" name="Nat. Ecol. Evol.">
        <title>Megaphylogeny resolves global patterns of mushroom evolution.</title>
        <authorList>
            <person name="Varga T."/>
            <person name="Krizsan K."/>
            <person name="Foldi C."/>
            <person name="Dima B."/>
            <person name="Sanchez-Garcia M."/>
            <person name="Sanchez-Ramirez S."/>
            <person name="Szollosi G.J."/>
            <person name="Szarkandi J.G."/>
            <person name="Papp V."/>
            <person name="Albert L."/>
            <person name="Andreopoulos W."/>
            <person name="Angelini C."/>
            <person name="Antonin V."/>
            <person name="Barry K.W."/>
            <person name="Bougher N.L."/>
            <person name="Buchanan P."/>
            <person name="Buyck B."/>
            <person name="Bense V."/>
            <person name="Catcheside P."/>
            <person name="Chovatia M."/>
            <person name="Cooper J."/>
            <person name="Damon W."/>
            <person name="Desjardin D."/>
            <person name="Finy P."/>
            <person name="Geml J."/>
            <person name="Haridas S."/>
            <person name="Hughes K."/>
            <person name="Justo A."/>
            <person name="Karasinski D."/>
            <person name="Kautmanova I."/>
            <person name="Kiss B."/>
            <person name="Kocsube S."/>
            <person name="Kotiranta H."/>
            <person name="LaButti K.M."/>
            <person name="Lechner B.E."/>
            <person name="Liimatainen K."/>
            <person name="Lipzen A."/>
            <person name="Lukacs Z."/>
            <person name="Mihaltcheva S."/>
            <person name="Morgado L.N."/>
            <person name="Niskanen T."/>
            <person name="Noordeloos M.E."/>
            <person name="Ohm R.A."/>
            <person name="Ortiz-Santana B."/>
            <person name="Ovrebo C."/>
            <person name="Racz N."/>
            <person name="Riley R."/>
            <person name="Savchenko A."/>
            <person name="Shiryaev A."/>
            <person name="Soop K."/>
            <person name="Spirin V."/>
            <person name="Szebenyi C."/>
            <person name="Tomsovsky M."/>
            <person name="Tulloss R.E."/>
            <person name="Uehling J."/>
            <person name="Grigoriev I.V."/>
            <person name="Vagvolgyi C."/>
            <person name="Papp T."/>
            <person name="Martin F.M."/>
            <person name="Miettinen O."/>
            <person name="Hibbett D.S."/>
            <person name="Nagy L.G."/>
        </authorList>
    </citation>
    <scope>NUCLEOTIDE SEQUENCE [LARGE SCALE GENOMIC DNA]</scope>
    <source>
        <strain evidence="1 2">CBS 166.37</strain>
    </source>
</reference>
<evidence type="ECO:0000313" key="1">
    <source>
        <dbReference type="EMBL" id="TFK35285.1"/>
    </source>
</evidence>
<name>A0A5C3LR30_9AGAR</name>
<sequence length="738" mass="83810">MYTPDCAIQTGIQKNQPIAVVETIPPPCVFKPEDASFKRAKAEPIGDLNDLARRIVLRHATRHKYDVSATTTEENIIFEELLYNAPTTRKRLICRSWPRDSKGKAIRPENSQLGKMTSNDIQFWGATLWDFYYTHRFPDITGLVTTTTGSKLAKWMRMNGETEHAQEELAWADMEEDPREVDVYDIAKLIKEAERMLHTGAVSTKAAGKSRAKVTRAKVTRAKVTLLTLLHSKLTSLQQIPASVFDRSAYPAGWPLEPFTTPEVKIEKRLPLHLLPKRLIIHDPWNLLSVTRNDDTSDEYDGEDKDQDVPWSSKKDIAQIYELEFTTTGRDRVKEDEEAALLAHQAKVARQELRDSKGPLPEGYFLTDLDGIPLNYPIEPPVYVVHNAPSLRGPVPEAHLYISPAHAAGKGNHSMVYNAEWELPRDLLVPEFICRECALEDAKRILEEEDGPNQEKKAAQWMERSGRIVEIRTVHEEVTMGIVHRREDGTVPCGVETDSDIYVMKPGRVDIERKYVGPIRFIKSTVQYQNLARGEYCKHVDDIHPLTARVRVAAKLSIKDDDHLKCEGSNYQSFPRHFFEHWNGFNIVVPLLDPTPVGAVVPQFYGFYVPTHKKWSSKGHVKDKNGTSADYLSPILLMEDCGKQVDPSALNIDDSHECASLLFRFHHGGWLHDSVYARNFLYQAGPLTAPPEKRMANLKRSHGQFSFRLIDFGRSGDISPSRRAEEEMQLKNMLGLPP</sequence>
<gene>
    <name evidence="1" type="ORF">BDQ12DRAFT_324001</name>
</gene>